<keyword evidence="7 15" id="KW-1133">Transmembrane helix</keyword>
<comment type="subcellular location">
    <subcellularLocation>
        <location evidence="15">Cell membrane</location>
        <topology evidence="15">Single-pass membrane protein</topology>
    </subcellularLocation>
    <subcellularLocation>
        <location evidence="14">Endomembrane system</location>
        <topology evidence="14">Single-pass membrane protein</topology>
    </subcellularLocation>
</comment>
<dbReference type="InterPro" id="IPR005864">
    <property type="entry name" value="ATP_synth_F0_bsu_bac"/>
</dbReference>
<reference evidence="18" key="1">
    <citation type="submission" date="2023-06" db="EMBL/GenBank/DDBJ databases">
        <title>Genomic of Parafulvivirga corallium.</title>
        <authorList>
            <person name="Wang G."/>
        </authorList>
    </citation>
    <scope>NUCLEOTIDE SEQUENCE</scope>
    <source>
        <strain evidence="18">BMA10</strain>
    </source>
</reference>
<evidence type="ECO:0000256" key="3">
    <source>
        <dbReference type="ARBA" id="ARBA00022475"/>
    </source>
</evidence>
<keyword evidence="5 15" id="KW-0812">Transmembrane</keyword>
<evidence type="ECO:0000256" key="7">
    <source>
        <dbReference type="ARBA" id="ARBA00022989"/>
    </source>
</evidence>
<evidence type="ECO:0000256" key="6">
    <source>
        <dbReference type="ARBA" id="ARBA00022781"/>
    </source>
</evidence>
<gene>
    <name evidence="15 18" type="primary">atpF</name>
    <name evidence="18" type="ORF">QQ008_21860</name>
</gene>
<comment type="subunit">
    <text evidence="13">F-type ATPases have 2 components, F(1) - the catalytic core - and F(0) - the membrane proton channel. F(1) has five subunits: alpha(3), beta(3), gamma(1), delta(1), epsilon(1). F(0) has four main subunits: a(1), b(2) and c(10-14). The alpha and beta chains form an alternating ring which encloses part of the gamma chain. F(1) is attached to F(0) by a central stalk formed by the gamma and epsilon chains, while a peripheral stalk is formed by the delta and b chains.</text>
</comment>
<evidence type="ECO:0000256" key="11">
    <source>
        <dbReference type="ARBA" id="ARBA00025198"/>
    </source>
</evidence>
<evidence type="ECO:0000256" key="10">
    <source>
        <dbReference type="ARBA" id="ARBA00023310"/>
    </source>
</evidence>
<dbReference type="InterPro" id="IPR002146">
    <property type="entry name" value="ATP_synth_b/b'su_bac/chlpt"/>
</dbReference>
<dbReference type="HAMAP" id="MF_01398">
    <property type="entry name" value="ATP_synth_b_bprime"/>
    <property type="match status" value="1"/>
</dbReference>
<keyword evidence="10 15" id="KW-0066">ATP synthesis</keyword>
<comment type="similarity">
    <text evidence="1 15 16">Belongs to the ATPase B chain family.</text>
</comment>
<name>A0ABT8KV84_9BACT</name>
<keyword evidence="3 15" id="KW-1003">Cell membrane</keyword>
<feature type="coiled-coil region" evidence="17">
    <location>
        <begin position="34"/>
        <end position="78"/>
    </location>
</feature>
<comment type="function">
    <text evidence="12">Component of the F(0) channel, it forms part of the peripheral stalk, linking F(1) to F(0). The b'-subunit is a diverged and duplicated form of b found in plants and photosynthetic bacteria.</text>
</comment>
<dbReference type="SUPFAM" id="SSF81573">
    <property type="entry name" value="F1F0 ATP synthase subunit B, membrane domain"/>
    <property type="match status" value="1"/>
</dbReference>
<evidence type="ECO:0000256" key="8">
    <source>
        <dbReference type="ARBA" id="ARBA00023065"/>
    </source>
</evidence>
<dbReference type="InterPro" id="IPR050059">
    <property type="entry name" value="ATP_synthase_B_chain"/>
</dbReference>
<evidence type="ECO:0000256" key="9">
    <source>
        <dbReference type="ARBA" id="ARBA00023136"/>
    </source>
</evidence>
<dbReference type="InterPro" id="IPR028987">
    <property type="entry name" value="ATP_synth_B-like_membr_sf"/>
</dbReference>
<proteinExistence type="inferred from homology"/>
<comment type="subunit">
    <text evidence="15">F-type ATPases have 2 components, F(1) - the catalytic core - and F(0) - the membrane proton channel. F(1) has five subunits: alpha(3), beta(3), gamma(1), delta(1), epsilon(1). F(0) has three main subunits: a(1), b(2) and c(10-14). The alpha and beta chains form an alternating ring which encloses part of the gamma chain. F(1) is attached to F(0) by a central stalk formed by the gamma and epsilon chains, while a peripheral stalk is formed by the delta and b chains.</text>
</comment>
<evidence type="ECO:0000256" key="4">
    <source>
        <dbReference type="ARBA" id="ARBA00022547"/>
    </source>
</evidence>
<feature type="transmembrane region" description="Helical" evidence="15">
    <location>
        <begin position="12"/>
        <end position="30"/>
    </location>
</feature>
<dbReference type="NCBIfam" id="TIGR01144">
    <property type="entry name" value="ATP_synt_b"/>
    <property type="match status" value="1"/>
</dbReference>
<dbReference type="RefSeq" id="WP_346754077.1">
    <property type="nucleotide sequence ID" value="NZ_JAUJEA010000009.1"/>
</dbReference>
<evidence type="ECO:0000256" key="14">
    <source>
        <dbReference type="ARBA" id="ARBA00037847"/>
    </source>
</evidence>
<evidence type="ECO:0000256" key="16">
    <source>
        <dbReference type="RuleBase" id="RU003848"/>
    </source>
</evidence>
<evidence type="ECO:0000313" key="19">
    <source>
        <dbReference type="Proteomes" id="UP001172082"/>
    </source>
</evidence>
<evidence type="ECO:0000256" key="13">
    <source>
        <dbReference type="ARBA" id="ARBA00026054"/>
    </source>
</evidence>
<dbReference type="PANTHER" id="PTHR33445">
    <property type="entry name" value="ATP SYNTHASE SUBUNIT B', CHLOROPLASTIC"/>
    <property type="match status" value="1"/>
</dbReference>
<comment type="caution">
    <text evidence="18">The sequence shown here is derived from an EMBL/GenBank/DDBJ whole genome shotgun (WGS) entry which is preliminary data.</text>
</comment>
<evidence type="ECO:0000256" key="5">
    <source>
        <dbReference type="ARBA" id="ARBA00022692"/>
    </source>
</evidence>
<organism evidence="18 19">
    <name type="scientific">Splendidivirga corallicola</name>
    <dbReference type="NCBI Taxonomy" id="3051826"/>
    <lineage>
        <taxon>Bacteria</taxon>
        <taxon>Pseudomonadati</taxon>
        <taxon>Bacteroidota</taxon>
        <taxon>Cytophagia</taxon>
        <taxon>Cytophagales</taxon>
        <taxon>Splendidivirgaceae</taxon>
        <taxon>Splendidivirga</taxon>
    </lineage>
</organism>
<evidence type="ECO:0000256" key="2">
    <source>
        <dbReference type="ARBA" id="ARBA00022448"/>
    </source>
</evidence>
<evidence type="ECO:0000256" key="1">
    <source>
        <dbReference type="ARBA" id="ARBA00005513"/>
    </source>
</evidence>
<keyword evidence="19" id="KW-1185">Reference proteome</keyword>
<dbReference type="Proteomes" id="UP001172082">
    <property type="component" value="Unassembled WGS sequence"/>
</dbReference>
<keyword evidence="4 15" id="KW-0138">CF(0)</keyword>
<dbReference type="Pfam" id="PF00430">
    <property type="entry name" value="ATP-synt_B"/>
    <property type="match status" value="1"/>
</dbReference>
<protein>
    <recommendedName>
        <fullName evidence="15">ATP synthase subunit b</fullName>
    </recommendedName>
    <alternativeName>
        <fullName evidence="15">ATP synthase F(0) sector subunit b</fullName>
    </alternativeName>
    <alternativeName>
        <fullName evidence="15">ATPase subunit I</fullName>
    </alternativeName>
    <alternativeName>
        <fullName evidence="15">F-type ATPase subunit b</fullName>
        <shortName evidence="15">F-ATPase subunit b</shortName>
    </alternativeName>
</protein>
<dbReference type="PANTHER" id="PTHR33445:SF1">
    <property type="entry name" value="ATP SYNTHASE SUBUNIT B"/>
    <property type="match status" value="1"/>
</dbReference>
<evidence type="ECO:0000313" key="18">
    <source>
        <dbReference type="EMBL" id="MDN5204053.1"/>
    </source>
</evidence>
<dbReference type="Gene3D" id="1.20.5.620">
    <property type="entry name" value="F1F0 ATP synthase subunit B, membrane domain"/>
    <property type="match status" value="1"/>
</dbReference>
<evidence type="ECO:0000256" key="12">
    <source>
        <dbReference type="ARBA" id="ARBA00025614"/>
    </source>
</evidence>
<keyword evidence="6 15" id="KW-0375">Hydrogen ion transport</keyword>
<dbReference type="EMBL" id="JAUJEA010000009">
    <property type="protein sequence ID" value="MDN5204053.1"/>
    <property type="molecule type" value="Genomic_DNA"/>
</dbReference>
<evidence type="ECO:0000256" key="15">
    <source>
        <dbReference type="HAMAP-Rule" id="MF_01398"/>
    </source>
</evidence>
<dbReference type="CDD" id="cd06503">
    <property type="entry name" value="ATP-synt_Fo_b"/>
    <property type="match status" value="1"/>
</dbReference>
<sequence>MDLITPGFGLIFWQAVVFLIVVFILGKFAWKPILKSLKDREDSIDEALNEAKNAKEEMAQLKAENEKLLADARLERDQILKDATAAANKIREEAREEAGKISAKMVEDAKTTIQNEKKAALTEVKNQVAELSLLVAEKLIKKNLEEDKAQKALVDDFVKDLNVN</sequence>
<accession>A0ABT8KV84</accession>
<evidence type="ECO:0000256" key="17">
    <source>
        <dbReference type="SAM" id="Coils"/>
    </source>
</evidence>
<keyword evidence="17" id="KW-0175">Coiled coil</keyword>
<keyword evidence="8 15" id="KW-0406">Ion transport</keyword>
<keyword evidence="9 15" id="KW-0472">Membrane</keyword>
<comment type="function">
    <text evidence="11 15">F(1)F(0) ATP synthase produces ATP from ADP in the presence of a proton or sodium gradient. F-type ATPases consist of two structural domains, F(1) containing the extramembraneous catalytic core and F(0) containing the membrane proton channel, linked together by a central stalk and a peripheral stalk. During catalysis, ATP synthesis in the catalytic domain of F(1) is coupled via a rotary mechanism of the central stalk subunits to proton translocation.</text>
</comment>
<keyword evidence="2 15" id="KW-0813">Transport</keyword>